<feature type="transmembrane region" description="Helical" evidence="5">
    <location>
        <begin position="70"/>
        <end position="91"/>
    </location>
</feature>
<gene>
    <name evidence="6" type="ORF">PSQ19_11540</name>
</gene>
<keyword evidence="3 5" id="KW-1133">Transmembrane helix</keyword>
<dbReference type="Pfam" id="PF02600">
    <property type="entry name" value="DsbB"/>
    <property type="match status" value="1"/>
</dbReference>
<dbReference type="InterPro" id="IPR024199">
    <property type="entry name" value="Uncharacterised_DsbB"/>
</dbReference>
<dbReference type="RefSeq" id="WP_282217849.1">
    <property type="nucleotide sequence ID" value="NZ_CP118246.1"/>
</dbReference>
<reference evidence="6 7" key="1">
    <citation type="submission" date="2023-02" db="EMBL/GenBank/DDBJ databases">
        <title>Devosia algicola sp. nov., isolated from the phycosphere of marine algae.</title>
        <authorList>
            <person name="Kim J.M."/>
            <person name="Lee J.K."/>
            <person name="Choi B.J."/>
            <person name="Bayburt H."/>
            <person name="Jeon C.O."/>
        </authorList>
    </citation>
    <scope>NUCLEOTIDE SEQUENCE [LARGE SCALE GENOMIC DNA]</scope>
    <source>
        <strain evidence="6 7">G20-9</strain>
    </source>
</reference>
<dbReference type="InterPro" id="IPR023380">
    <property type="entry name" value="DsbB-like_sf"/>
</dbReference>
<organism evidence="6 7">
    <name type="scientific">Devosia algicola</name>
    <dbReference type="NCBI Taxonomy" id="3026418"/>
    <lineage>
        <taxon>Bacteria</taxon>
        <taxon>Pseudomonadati</taxon>
        <taxon>Pseudomonadota</taxon>
        <taxon>Alphaproteobacteria</taxon>
        <taxon>Hyphomicrobiales</taxon>
        <taxon>Devosiaceae</taxon>
        <taxon>Devosia</taxon>
    </lineage>
</organism>
<sequence length="170" mass="18537">MSTSIFSPLDKKSAALAFVLALLTIAGAWTSQLFGLVPCELCLEQRMAYYWGLPILALILLLWNRLPLPVWYIAMAIVGAIFIWSTFMGGYHAGVEWGFWPGPTACTGTGETTTFDALSNLNDSHIVPCDQVQFSFLGITLAGYNALISAICVVLIGISMLAQYRHNRAA</sequence>
<dbReference type="Gene3D" id="1.20.1550.10">
    <property type="entry name" value="DsbB-like"/>
    <property type="match status" value="1"/>
</dbReference>
<protein>
    <submittedName>
        <fullName evidence="6">Disulfide bond formation protein B</fullName>
    </submittedName>
</protein>
<keyword evidence="7" id="KW-1185">Reference proteome</keyword>
<keyword evidence="4 5" id="KW-0472">Membrane</keyword>
<evidence type="ECO:0000256" key="1">
    <source>
        <dbReference type="ARBA" id="ARBA00004141"/>
    </source>
</evidence>
<name>A0ABY7YJU4_9HYPH</name>
<evidence type="ECO:0000256" key="3">
    <source>
        <dbReference type="ARBA" id="ARBA00022989"/>
    </source>
</evidence>
<accession>A0ABY7YJU4</accession>
<dbReference type="PIRSF" id="PIRSF033913">
    <property type="entry name" value="S-S_format_DsbB"/>
    <property type="match status" value="1"/>
</dbReference>
<evidence type="ECO:0000313" key="7">
    <source>
        <dbReference type="Proteomes" id="UP001220530"/>
    </source>
</evidence>
<comment type="subcellular location">
    <subcellularLocation>
        <location evidence="1">Membrane</location>
        <topology evidence="1">Multi-pass membrane protein</topology>
    </subcellularLocation>
</comment>
<evidence type="ECO:0000256" key="4">
    <source>
        <dbReference type="ARBA" id="ARBA00023136"/>
    </source>
</evidence>
<dbReference type="InterPro" id="IPR003752">
    <property type="entry name" value="DiS_bond_form_DsbB/BdbC"/>
</dbReference>
<dbReference type="EMBL" id="CP118246">
    <property type="protein sequence ID" value="WDR01438.1"/>
    <property type="molecule type" value="Genomic_DNA"/>
</dbReference>
<keyword evidence="2 5" id="KW-0812">Transmembrane</keyword>
<feature type="transmembrane region" description="Helical" evidence="5">
    <location>
        <begin position="46"/>
        <end position="63"/>
    </location>
</feature>
<feature type="transmembrane region" description="Helical" evidence="5">
    <location>
        <begin position="142"/>
        <end position="162"/>
    </location>
</feature>
<evidence type="ECO:0000256" key="5">
    <source>
        <dbReference type="SAM" id="Phobius"/>
    </source>
</evidence>
<proteinExistence type="predicted"/>
<dbReference type="Proteomes" id="UP001220530">
    <property type="component" value="Chromosome"/>
</dbReference>
<evidence type="ECO:0000313" key="6">
    <source>
        <dbReference type="EMBL" id="WDR01438.1"/>
    </source>
</evidence>
<evidence type="ECO:0000256" key="2">
    <source>
        <dbReference type="ARBA" id="ARBA00022692"/>
    </source>
</evidence>
<dbReference type="SUPFAM" id="SSF158442">
    <property type="entry name" value="DsbB-like"/>
    <property type="match status" value="1"/>
</dbReference>